<reference evidence="1 2" key="1">
    <citation type="submission" date="2022-06" db="EMBL/GenBank/DDBJ databases">
        <title>Roseomonas CN29.</title>
        <authorList>
            <person name="Cheng Y."/>
            <person name="He X."/>
        </authorList>
    </citation>
    <scope>NUCLEOTIDE SEQUENCE [LARGE SCALE GENOMIC DNA]</scope>
    <source>
        <strain evidence="1 2">CN29</strain>
    </source>
</reference>
<proteinExistence type="predicted"/>
<keyword evidence="2" id="KW-1185">Reference proteome</keyword>
<dbReference type="EMBL" id="JANJOU010000003">
    <property type="protein sequence ID" value="MCR0981794.1"/>
    <property type="molecule type" value="Genomic_DNA"/>
</dbReference>
<protein>
    <submittedName>
        <fullName evidence="1">Uncharacterized protein</fullName>
    </submittedName>
</protein>
<comment type="caution">
    <text evidence="1">The sequence shown here is derived from an EMBL/GenBank/DDBJ whole genome shotgun (WGS) entry which is preliminary data.</text>
</comment>
<dbReference type="InterPro" id="IPR008018">
    <property type="entry name" value="Phage_tail_attach_FII"/>
</dbReference>
<dbReference type="Pfam" id="PF05354">
    <property type="entry name" value="Phage_attach"/>
    <property type="match status" value="1"/>
</dbReference>
<sequence length="112" mass="12162">MNPWARGVAIMARGPGGVDAEYRVRGEGPPVHLRLMLEKADEEQRSRVATVTAALVSDDAVRALTEAAPDQIGRPERGDTITIPALGKAWKVETPQAGLNGWAWRLPLTLLR</sequence>
<evidence type="ECO:0000313" key="2">
    <source>
        <dbReference type="Proteomes" id="UP001524642"/>
    </source>
</evidence>
<dbReference type="Proteomes" id="UP001524642">
    <property type="component" value="Unassembled WGS sequence"/>
</dbReference>
<accession>A0ABT1X117</accession>
<organism evidence="1 2">
    <name type="scientific">Roseomonas populi</name>
    <dbReference type="NCBI Taxonomy" id="3121582"/>
    <lineage>
        <taxon>Bacteria</taxon>
        <taxon>Pseudomonadati</taxon>
        <taxon>Pseudomonadota</taxon>
        <taxon>Alphaproteobacteria</taxon>
        <taxon>Acetobacterales</taxon>
        <taxon>Roseomonadaceae</taxon>
        <taxon>Roseomonas</taxon>
    </lineage>
</organism>
<name>A0ABT1X117_9PROT</name>
<gene>
    <name evidence="1" type="ORF">NRP21_07005</name>
</gene>
<dbReference type="RefSeq" id="WP_257715456.1">
    <property type="nucleotide sequence ID" value="NZ_JANJOU010000003.1"/>
</dbReference>
<evidence type="ECO:0000313" key="1">
    <source>
        <dbReference type="EMBL" id="MCR0981794.1"/>
    </source>
</evidence>